<reference evidence="2 3" key="1">
    <citation type="submission" date="2017-05" db="EMBL/GenBank/DDBJ databases">
        <title>Complete genome sequence of Streptomyces sp. SCSIO 03032 revealed the diverse biosynthetic pathways for its bioactive secondary metabolites.</title>
        <authorList>
            <person name="Ma L."/>
            <person name="Zhu Y."/>
            <person name="Zhang W."/>
            <person name="Zhang G."/>
            <person name="Tian X."/>
            <person name="Zhang S."/>
            <person name="Zhang C."/>
        </authorList>
    </citation>
    <scope>NUCLEOTIDE SEQUENCE [LARGE SCALE GENOMIC DNA]</scope>
    <source>
        <strain evidence="2 3">SCSIO 03032</strain>
    </source>
</reference>
<dbReference type="InterPro" id="IPR006311">
    <property type="entry name" value="TAT_signal"/>
</dbReference>
<evidence type="ECO:0000256" key="1">
    <source>
        <dbReference type="SAM" id="Phobius"/>
    </source>
</evidence>
<proteinExistence type="predicted"/>
<dbReference type="OrthoDB" id="4216285at2"/>
<dbReference type="AlphaFoldDB" id="A0A1W7CU05"/>
<feature type="transmembrane region" description="Helical" evidence="1">
    <location>
        <begin position="239"/>
        <end position="262"/>
    </location>
</feature>
<organism evidence="2 3">
    <name type="scientific">Streptomyces marincola</name>
    <dbReference type="NCBI Taxonomy" id="2878388"/>
    <lineage>
        <taxon>Bacteria</taxon>
        <taxon>Bacillati</taxon>
        <taxon>Actinomycetota</taxon>
        <taxon>Actinomycetes</taxon>
        <taxon>Kitasatosporales</taxon>
        <taxon>Streptomycetaceae</taxon>
        <taxon>Streptomyces</taxon>
    </lineage>
</organism>
<dbReference type="KEGG" id="smao:CAG99_04655"/>
<feature type="transmembrane region" description="Helical" evidence="1">
    <location>
        <begin position="283"/>
        <end position="302"/>
    </location>
</feature>
<evidence type="ECO:0000313" key="3">
    <source>
        <dbReference type="Proteomes" id="UP000194218"/>
    </source>
</evidence>
<sequence length="389" mass="37590">MLTLRLARGAAPPALCRRLLLAAAAAGVGFLLLAALAYATAHPGGRAPALRLAWCAVPLAATAQLAAAVARADPAARPRSGLDMAGLGPARLPALAAASTAVAGLAGSVCALLLFLHLRGTGTGLPLDGAAAEALAADRPLPLGAVLTLLAVAPAGAAAAGGLALRRAGAGGARAAAEPAGSAPPALPPAGLPWGVALTGAGIALCGYAADGTLGDDPEGWLPLAGVLGGTEPGVVGGWFMIAAGIVLAAPGLVWVCGRLLCGGRPGMLRLLAGRTLQGESRRIGGPLGALCAATAALLAALELDGLREFGPLGALGAGVVLVCALGTVATVAGAARADRRTATATLARLGAPRGLLRGAAWLRAAALFGALVPLTWLAALLFALPGGR</sequence>
<dbReference type="PROSITE" id="PS51318">
    <property type="entry name" value="TAT"/>
    <property type="match status" value="1"/>
</dbReference>
<evidence type="ECO:0000313" key="2">
    <source>
        <dbReference type="EMBL" id="ARQ68227.1"/>
    </source>
</evidence>
<feature type="transmembrane region" description="Helical" evidence="1">
    <location>
        <begin position="359"/>
        <end position="385"/>
    </location>
</feature>
<feature type="transmembrane region" description="Helical" evidence="1">
    <location>
        <begin position="143"/>
        <end position="165"/>
    </location>
</feature>
<feature type="transmembrane region" description="Helical" evidence="1">
    <location>
        <begin position="314"/>
        <end position="338"/>
    </location>
</feature>
<protein>
    <submittedName>
        <fullName evidence="2">Uncharacterized protein</fullName>
    </submittedName>
</protein>
<keyword evidence="1" id="KW-1133">Transmembrane helix</keyword>
<accession>A0A1W7CU05</accession>
<dbReference type="EMBL" id="CP021121">
    <property type="protein sequence ID" value="ARQ68227.1"/>
    <property type="molecule type" value="Genomic_DNA"/>
</dbReference>
<dbReference type="RefSeq" id="WP_086157739.1">
    <property type="nucleotide sequence ID" value="NZ_CP021121.1"/>
</dbReference>
<feature type="transmembrane region" description="Helical" evidence="1">
    <location>
        <begin position="92"/>
        <end position="118"/>
    </location>
</feature>
<name>A0A1W7CU05_9ACTN</name>
<gene>
    <name evidence="2" type="ORF">CAG99_04655</name>
</gene>
<keyword evidence="3" id="KW-1185">Reference proteome</keyword>
<keyword evidence="1" id="KW-0812">Transmembrane</keyword>
<keyword evidence="1" id="KW-0472">Membrane</keyword>
<dbReference type="Proteomes" id="UP000194218">
    <property type="component" value="Chromosome"/>
</dbReference>